<dbReference type="SUPFAM" id="SSF56349">
    <property type="entry name" value="DNA breaking-rejoining enzymes"/>
    <property type="match status" value="1"/>
</dbReference>
<evidence type="ECO:0000313" key="2">
    <source>
        <dbReference type="EMBL" id="MED4128904.1"/>
    </source>
</evidence>
<dbReference type="InterPro" id="IPR011010">
    <property type="entry name" value="DNA_brk_join_enz"/>
</dbReference>
<accession>A0ABU6NME5</accession>
<dbReference type="RefSeq" id="WP_328237660.1">
    <property type="nucleotide sequence ID" value="NZ_JAROAS010000023.1"/>
</dbReference>
<dbReference type="InterPro" id="IPR010998">
    <property type="entry name" value="Integrase_recombinase_N"/>
</dbReference>
<dbReference type="Gene3D" id="1.10.150.130">
    <property type="match status" value="1"/>
</dbReference>
<keyword evidence="1" id="KW-0238">DNA-binding</keyword>
<evidence type="ECO:0008006" key="4">
    <source>
        <dbReference type="Google" id="ProtNLM"/>
    </source>
</evidence>
<reference evidence="2 3" key="1">
    <citation type="submission" date="2023-03" db="EMBL/GenBank/DDBJ databases">
        <title>Bacillus Genome Sequencing.</title>
        <authorList>
            <person name="Dunlap C."/>
        </authorList>
    </citation>
    <scope>NUCLEOTIDE SEQUENCE [LARGE SCALE GENOMIC DNA]</scope>
    <source>
        <strain evidence="2 3">B-4107</strain>
    </source>
</reference>
<protein>
    <recommendedName>
        <fullName evidence="4">Integrase</fullName>
    </recommendedName>
</protein>
<dbReference type="EMBL" id="JAROAS010000023">
    <property type="protein sequence ID" value="MED4128904.1"/>
    <property type="molecule type" value="Genomic_DNA"/>
</dbReference>
<proteinExistence type="predicted"/>
<evidence type="ECO:0000313" key="3">
    <source>
        <dbReference type="Proteomes" id="UP001341820"/>
    </source>
</evidence>
<organism evidence="2 3">
    <name type="scientific">Shouchella miscanthi</name>
    <dbReference type="NCBI Taxonomy" id="2598861"/>
    <lineage>
        <taxon>Bacteria</taxon>
        <taxon>Bacillati</taxon>
        <taxon>Bacillota</taxon>
        <taxon>Bacilli</taxon>
        <taxon>Bacillales</taxon>
        <taxon>Bacillaceae</taxon>
        <taxon>Shouchella</taxon>
    </lineage>
</organism>
<evidence type="ECO:0000256" key="1">
    <source>
        <dbReference type="ARBA" id="ARBA00023125"/>
    </source>
</evidence>
<comment type="caution">
    <text evidence="2">The sequence shown here is derived from an EMBL/GenBank/DDBJ whole genome shotgun (WGS) entry which is preliminary data.</text>
</comment>
<keyword evidence="3" id="KW-1185">Reference proteome</keyword>
<sequence length="85" mass="10046">MLQNSIKSKANQVFKYALQEELINKNPMQNVVVPKKSEDEIIEADEKRNYWQKSEVNEFMTRARNHLSDNDALLFELLLFSGMRK</sequence>
<name>A0ABU6NME5_9BACI</name>
<dbReference type="Proteomes" id="UP001341820">
    <property type="component" value="Unassembled WGS sequence"/>
</dbReference>
<gene>
    <name evidence="2" type="ORF">P5F74_12220</name>
</gene>